<dbReference type="Proteomes" id="UP000238801">
    <property type="component" value="Unassembled WGS sequence"/>
</dbReference>
<evidence type="ECO:0008006" key="5">
    <source>
        <dbReference type="Google" id="ProtNLM"/>
    </source>
</evidence>
<evidence type="ECO:0000256" key="2">
    <source>
        <dbReference type="SAM" id="SignalP"/>
    </source>
</evidence>
<feature type="compositionally biased region" description="Pro residues" evidence="1">
    <location>
        <begin position="548"/>
        <end position="559"/>
    </location>
</feature>
<dbReference type="RefSeq" id="WP_106160815.1">
    <property type="nucleotide sequence ID" value="NZ_PVTT01000002.1"/>
</dbReference>
<sequence length="586" mass="59863">MIRALLVALALAGGAAARAEIPVRGGEHEGFTRLAIPLPKAGGWSILPTGEGWEVLVEGGGAFDLADTWSRIGRTRIAAVASGGEGRLTLVAGCECDLAATEHPGPILALDVGPEVAAVERPPLGAAPEERGPALPEAGAGVLPLLPRFEALRVPATAPADPPRREIEPDPLRAALAGALSIGVDRGLLDPAADPPPLPERIERLETGGTLRLDPRAAPPPVPASCPEAGAPALAARAAPAPLFGEFDRVDPAAALDMARRHLANGLPEEARAVLRLVPEGPERGELFAVAAALTDRTPPGWAACAPPAAFWQAVAGEVPVPPPGEIASAALAVPPRLAAIAVPPAARTLMEAGPDGARAARRMLRMLPEADREPPALLAAALLEEGEAGLDALRPLALGTSPEAVEAAASYLRGRPADAAVADAALRLAQDRPGDPLRRALLEVAVPAALAQGRPDAALEVLEPRDPPLAWAAIARHLADAPTAEAVRLSRQWADVLEEAPIHPDLWARIERRLVADGWGPADASIPAAPAMPAPEVAPAEAAWAPGAPPAAPAPPPGDAAEAARVAVESADRALAAVRAVLEGR</sequence>
<evidence type="ECO:0000313" key="4">
    <source>
        <dbReference type="Proteomes" id="UP000238801"/>
    </source>
</evidence>
<name>A0A2T0X2M2_9RHOB</name>
<dbReference type="EMBL" id="PVTT01000002">
    <property type="protein sequence ID" value="PRY93203.1"/>
    <property type="molecule type" value="Genomic_DNA"/>
</dbReference>
<reference evidence="3 4" key="1">
    <citation type="submission" date="2018-03" db="EMBL/GenBank/DDBJ databases">
        <title>Genomic Encyclopedia of Archaeal and Bacterial Type Strains, Phase II (KMG-II): from individual species to whole genera.</title>
        <authorList>
            <person name="Goeker M."/>
        </authorList>
    </citation>
    <scope>NUCLEOTIDE SEQUENCE [LARGE SCALE GENOMIC DNA]</scope>
    <source>
        <strain evidence="3 4">DSM 29318</strain>
    </source>
</reference>
<evidence type="ECO:0000256" key="1">
    <source>
        <dbReference type="SAM" id="MobiDB-lite"/>
    </source>
</evidence>
<comment type="caution">
    <text evidence="3">The sequence shown here is derived from an EMBL/GenBank/DDBJ whole genome shotgun (WGS) entry which is preliminary data.</text>
</comment>
<feature type="region of interest" description="Disordered" evidence="1">
    <location>
        <begin position="545"/>
        <end position="566"/>
    </location>
</feature>
<keyword evidence="2" id="KW-0732">Signal</keyword>
<feature type="signal peptide" evidence="2">
    <location>
        <begin position="1"/>
        <end position="19"/>
    </location>
</feature>
<evidence type="ECO:0000313" key="3">
    <source>
        <dbReference type="EMBL" id="PRY93203.1"/>
    </source>
</evidence>
<organism evidence="3 4">
    <name type="scientific">Hasllibacter halocynthiae</name>
    <dbReference type="NCBI Taxonomy" id="595589"/>
    <lineage>
        <taxon>Bacteria</taxon>
        <taxon>Pseudomonadati</taxon>
        <taxon>Pseudomonadota</taxon>
        <taxon>Alphaproteobacteria</taxon>
        <taxon>Rhodobacterales</taxon>
        <taxon>Roseobacteraceae</taxon>
        <taxon>Hasllibacter</taxon>
    </lineage>
</organism>
<dbReference type="OrthoDB" id="7847197at2"/>
<keyword evidence="4" id="KW-1185">Reference proteome</keyword>
<proteinExistence type="predicted"/>
<dbReference type="AlphaFoldDB" id="A0A2T0X2M2"/>
<feature type="chain" id="PRO_5015424754" description="HEAT repeat protein" evidence="2">
    <location>
        <begin position="20"/>
        <end position="586"/>
    </location>
</feature>
<accession>A0A2T0X2M2</accession>
<protein>
    <recommendedName>
        <fullName evidence="5">HEAT repeat protein</fullName>
    </recommendedName>
</protein>
<gene>
    <name evidence="3" type="ORF">BCF33_2070</name>
</gene>